<dbReference type="AlphaFoldDB" id="A0A5P1FDY2"/>
<accession>A0A5P1FDY2</accession>
<dbReference type="InterPro" id="IPR050452">
    <property type="entry name" value="Metacaspase"/>
</dbReference>
<reference evidence="4" key="1">
    <citation type="journal article" date="2017" name="Nat. Commun.">
        <title>The asparagus genome sheds light on the origin and evolution of a young Y chromosome.</title>
        <authorList>
            <person name="Harkess A."/>
            <person name="Zhou J."/>
            <person name="Xu C."/>
            <person name="Bowers J.E."/>
            <person name="Van der Hulst R."/>
            <person name="Ayyampalayam S."/>
            <person name="Mercati F."/>
            <person name="Riccardi P."/>
            <person name="McKain M.R."/>
            <person name="Kakrana A."/>
            <person name="Tang H."/>
            <person name="Ray J."/>
            <person name="Groenendijk J."/>
            <person name="Arikit S."/>
            <person name="Mathioni S.M."/>
            <person name="Nakano M."/>
            <person name="Shan H."/>
            <person name="Telgmann-Rauber A."/>
            <person name="Kanno A."/>
            <person name="Yue Z."/>
            <person name="Chen H."/>
            <person name="Li W."/>
            <person name="Chen Y."/>
            <person name="Xu X."/>
            <person name="Zhang Y."/>
            <person name="Luo S."/>
            <person name="Chen H."/>
            <person name="Gao J."/>
            <person name="Mao Z."/>
            <person name="Pires J.C."/>
            <person name="Luo M."/>
            <person name="Kudrna D."/>
            <person name="Wing R.A."/>
            <person name="Meyers B.C."/>
            <person name="Yi K."/>
            <person name="Kong H."/>
            <person name="Lavrijsen P."/>
            <person name="Sunseri F."/>
            <person name="Falavigna A."/>
            <person name="Ye Y."/>
            <person name="Leebens-Mack J.H."/>
            <person name="Chen G."/>
        </authorList>
    </citation>
    <scope>NUCLEOTIDE SEQUENCE [LARGE SCALE GENOMIC DNA]</scope>
    <source>
        <strain evidence="4">cv. DH0086</strain>
    </source>
</reference>
<organism evidence="3 4">
    <name type="scientific">Asparagus officinalis</name>
    <name type="common">Garden asparagus</name>
    <dbReference type="NCBI Taxonomy" id="4686"/>
    <lineage>
        <taxon>Eukaryota</taxon>
        <taxon>Viridiplantae</taxon>
        <taxon>Streptophyta</taxon>
        <taxon>Embryophyta</taxon>
        <taxon>Tracheophyta</taxon>
        <taxon>Spermatophyta</taxon>
        <taxon>Magnoliopsida</taxon>
        <taxon>Liliopsida</taxon>
        <taxon>Asparagales</taxon>
        <taxon>Asparagaceae</taxon>
        <taxon>Asparagoideae</taxon>
        <taxon>Asparagus</taxon>
    </lineage>
</organism>
<dbReference type="EMBL" id="CM007383">
    <property type="protein sequence ID" value="ONK75567.1"/>
    <property type="molecule type" value="Genomic_DNA"/>
</dbReference>
<dbReference type="OMA" id="EYGHHTP"/>
<evidence type="ECO:0000313" key="3">
    <source>
        <dbReference type="EMBL" id="ONK75567.1"/>
    </source>
</evidence>
<gene>
    <name evidence="3" type="ORF">A4U43_C03F18250</name>
</gene>
<dbReference type="Proteomes" id="UP000243459">
    <property type="component" value="Chromosome 3"/>
</dbReference>
<dbReference type="Gramene" id="ONK75567">
    <property type="protein sequence ID" value="ONK75567"/>
    <property type="gene ID" value="A4U43_C03F18250"/>
</dbReference>
<dbReference type="PANTHER" id="PTHR48104:SF42">
    <property type="entry name" value="OS03G0389000 PROTEIN"/>
    <property type="match status" value="1"/>
</dbReference>
<dbReference type="Gene3D" id="3.40.50.12660">
    <property type="match status" value="1"/>
</dbReference>
<dbReference type="Pfam" id="PF00656">
    <property type="entry name" value="Peptidase_C14"/>
    <property type="match status" value="1"/>
</dbReference>
<protein>
    <recommendedName>
        <fullName evidence="2">Peptidase C14 caspase domain-containing protein</fullName>
    </recommendedName>
</protein>
<dbReference type="PANTHER" id="PTHR48104">
    <property type="entry name" value="METACASPASE-4"/>
    <property type="match status" value="1"/>
</dbReference>
<evidence type="ECO:0000313" key="4">
    <source>
        <dbReference type="Proteomes" id="UP000243459"/>
    </source>
</evidence>
<comment type="similarity">
    <text evidence="1">Belongs to the peptidase C14B family.</text>
</comment>
<evidence type="ECO:0000256" key="1">
    <source>
        <dbReference type="ARBA" id="ARBA00009005"/>
    </source>
</evidence>
<evidence type="ECO:0000259" key="2">
    <source>
        <dbReference type="Pfam" id="PF00656"/>
    </source>
</evidence>
<proteinExistence type="inferred from homology"/>
<dbReference type="InterPro" id="IPR011600">
    <property type="entry name" value="Pept_C14_caspase"/>
</dbReference>
<dbReference type="GO" id="GO:0004197">
    <property type="term" value="F:cysteine-type endopeptidase activity"/>
    <property type="evidence" value="ECO:0007669"/>
    <property type="project" value="InterPro"/>
</dbReference>
<sequence>MASRGTTTQRCSKCRLQLSVSPINRVRCPLGRVREIISELASPSSWVSNEAGGLGWPATYPREHGKKRAVLCGVSYIGKSYELKGTVNDVNCMKYLLTSRFNFPEACILVLTDVEPDPYRIPTKANMEAAMRWLVHNCQPEDSLVFHFSGHGSQRVADPYSEEKDGLDETLCPLDYETNGMILDNEINEILVRPIPPRAKLHAIIDSCHSGTVLDLPYLCRINRTGRCEWEDHTPLYKHKGTKGGLAICISGCDDNQTSADTSALSGSITTGAMTYSLILALDSNPGITYGCLLYTMRSVIHGADISSKARLADPIGSFVRRVLKFGLRQVPQLSSSERFDIYRKPFLL</sequence>
<feature type="domain" description="Peptidase C14 caspase" evidence="2">
    <location>
        <begin position="67"/>
        <end position="337"/>
    </location>
</feature>
<name>A0A5P1FDY2_ASPOF</name>
<keyword evidence="4" id="KW-1185">Reference proteome</keyword>
<dbReference type="GO" id="GO:0005737">
    <property type="term" value="C:cytoplasm"/>
    <property type="evidence" value="ECO:0007669"/>
    <property type="project" value="TreeGrafter"/>
</dbReference>
<dbReference type="GO" id="GO:0006508">
    <property type="term" value="P:proteolysis"/>
    <property type="evidence" value="ECO:0007669"/>
    <property type="project" value="InterPro"/>
</dbReference>